<dbReference type="EMBL" id="CP001940">
    <property type="protein sequence ID" value="ADH84943.1"/>
    <property type="molecule type" value="Genomic_DNA"/>
</dbReference>
<protein>
    <submittedName>
        <fullName evidence="1">Uncharacterized protein</fullName>
    </submittedName>
</protein>
<gene>
    <name evidence="1" type="ordered locus">DaAHT2_0232</name>
</gene>
<organism evidence="1 2">
    <name type="scientific">Desulfurivibrio alkaliphilus (strain DSM 19089 / UNIQEM U267 / AHT2)</name>
    <dbReference type="NCBI Taxonomy" id="589865"/>
    <lineage>
        <taxon>Bacteria</taxon>
        <taxon>Pseudomonadati</taxon>
        <taxon>Thermodesulfobacteriota</taxon>
        <taxon>Desulfobulbia</taxon>
        <taxon>Desulfobulbales</taxon>
        <taxon>Desulfobulbaceae</taxon>
        <taxon>Desulfurivibrio</taxon>
    </lineage>
</organism>
<accession>D6Z6I4</accession>
<evidence type="ECO:0000313" key="2">
    <source>
        <dbReference type="Proteomes" id="UP000001508"/>
    </source>
</evidence>
<name>D6Z6I4_DESAT</name>
<dbReference type="RefSeq" id="WP_013162474.1">
    <property type="nucleotide sequence ID" value="NC_014216.1"/>
</dbReference>
<evidence type="ECO:0000313" key="1">
    <source>
        <dbReference type="EMBL" id="ADH84943.1"/>
    </source>
</evidence>
<dbReference type="Proteomes" id="UP000001508">
    <property type="component" value="Chromosome"/>
</dbReference>
<proteinExistence type="predicted"/>
<dbReference type="KEGG" id="dak:DaAHT2_0232"/>
<reference evidence="2" key="1">
    <citation type="submission" date="2010-02" db="EMBL/GenBank/DDBJ databases">
        <title>Complete sequence of Desulfurivibrio alkaliphilus AHT2.</title>
        <authorList>
            <consortium name="US DOE Joint Genome Institute"/>
            <person name="Pitluck S."/>
            <person name="Chertkov O."/>
            <person name="Detter J.C."/>
            <person name="Han C."/>
            <person name="Tapia R."/>
            <person name="Larimer F."/>
            <person name="Land M."/>
            <person name="Hauser L."/>
            <person name="Kyrpides N."/>
            <person name="Mikhailova N."/>
            <person name="Sorokin D.Y."/>
            <person name="Muyzer G."/>
            <person name="Woyke T."/>
        </authorList>
    </citation>
    <scope>NUCLEOTIDE SEQUENCE [LARGE SCALE GENOMIC DNA]</scope>
    <source>
        <strain evidence="2">DSM 19089 / UNIQEM U267 / AHT2</strain>
    </source>
</reference>
<dbReference type="HOGENOM" id="CLU_086634_0_0_7"/>
<keyword evidence="2" id="KW-1185">Reference proteome</keyword>
<dbReference type="InterPro" id="IPR054196">
    <property type="entry name" value="DUF6901"/>
</dbReference>
<dbReference type="STRING" id="589865.DaAHT2_0232"/>
<dbReference type="Pfam" id="PF21842">
    <property type="entry name" value="DUF6901"/>
    <property type="match status" value="1"/>
</dbReference>
<dbReference type="InParanoid" id="D6Z6I4"/>
<dbReference type="eggNOG" id="ENOG502ZBJ2">
    <property type="taxonomic scope" value="Bacteria"/>
</dbReference>
<sequence>MQTMTAEPLFRITYHFHLSATEVVTFNLAFDNAIRLVDEQRYPPPDWARLEQHQCPNCSLNSAQAPHCPAALNLAPLVTSFEHLLSHDEVLLEVITQERKISQATTIQRAVSSLMGLLMAASDCPLTTFFKPMARFHLPLASEEETIYRAAATYMLTQYFRNRRGLVPDFALEGLNEIYRHIQEVNSAMAQRLRGSSKSDSSVNAIILLDMYAKAMPYAIKQALEELAYLFTD</sequence>
<dbReference type="AlphaFoldDB" id="D6Z6I4"/>